<reference evidence="2 3" key="2">
    <citation type="journal article" date="2017" name="Front. Plant Sci.">
        <title>Gene Classification and Mining of Molecular Markers Useful in Red Clover (Trifolium pratense) Breeding.</title>
        <authorList>
            <person name="Istvanek J."/>
            <person name="Dluhosova J."/>
            <person name="Dluhos P."/>
            <person name="Patkova L."/>
            <person name="Nedelnik J."/>
            <person name="Repkova J."/>
        </authorList>
    </citation>
    <scope>NUCLEOTIDE SEQUENCE [LARGE SCALE GENOMIC DNA]</scope>
    <source>
        <strain evidence="3">cv. Tatra</strain>
        <tissue evidence="2">Young leaves</tissue>
    </source>
</reference>
<gene>
    <name evidence="2" type="ORF">L195_g019476</name>
</gene>
<organism evidence="2 3">
    <name type="scientific">Trifolium pratense</name>
    <name type="common">Red clover</name>
    <dbReference type="NCBI Taxonomy" id="57577"/>
    <lineage>
        <taxon>Eukaryota</taxon>
        <taxon>Viridiplantae</taxon>
        <taxon>Streptophyta</taxon>
        <taxon>Embryophyta</taxon>
        <taxon>Tracheophyta</taxon>
        <taxon>Spermatophyta</taxon>
        <taxon>Magnoliopsida</taxon>
        <taxon>eudicotyledons</taxon>
        <taxon>Gunneridae</taxon>
        <taxon>Pentapetalae</taxon>
        <taxon>rosids</taxon>
        <taxon>fabids</taxon>
        <taxon>Fabales</taxon>
        <taxon>Fabaceae</taxon>
        <taxon>Papilionoideae</taxon>
        <taxon>50 kb inversion clade</taxon>
        <taxon>NPAAA clade</taxon>
        <taxon>Hologalegina</taxon>
        <taxon>IRL clade</taxon>
        <taxon>Trifolieae</taxon>
        <taxon>Trifolium</taxon>
    </lineage>
</organism>
<accession>A0A2K3MZP8</accession>
<dbReference type="STRING" id="57577.A0A2K3MZP8"/>
<evidence type="ECO:0000259" key="1">
    <source>
        <dbReference type="Pfam" id="PF13456"/>
    </source>
</evidence>
<protein>
    <recommendedName>
        <fullName evidence="1">RNase H type-1 domain-containing protein</fullName>
    </recommendedName>
</protein>
<evidence type="ECO:0000313" key="2">
    <source>
        <dbReference type="EMBL" id="PNX96273.1"/>
    </source>
</evidence>
<evidence type="ECO:0000313" key="3">
    <source>
        <dbReference type="Proteomes" id="UP000236291"/>
    </source>
</evidence>
<reference evidence="2 3" key="1">
    <citation type="journal article" date="2014" name="Am. J. Bot.">
        <title>Genome assembly and annotation for red clover (Trifolium pratense; Fabaceae).</title>
        <authorList>
            <person name="Istvanek J."/>
            <person name="Jaros M."/>
            <person name="Krenek A."/>
            <person name="Repkova J."/>
        </authorList>
    </citation>
    <scope>NUCLEOTIDE SEQUENCE [LARGE SCALE GENOMIC DNA]</scope>
    <source>
        <strain evidence="3">cv. Tatra</strain>
        <tissue evidence="2">Young leaves</tissue>
    </source>
</reference>
<dbReference type="GO" id="GO:0003676">
    <property type="term" value="F:nucleic acid binding"/>
    <property type="evidence" value="ECO:0007669"/>
    <property type="project" value="InterPro"/>
</dbReference>
<dbReference type="GO" id="GO:0004523">
    <property type="term" value="F:RNA-DNA hybrid ribonuclease activity"/>
    <property type="evidence" value="ECO:0007669"/>
    <property type="project" value="InterPro"/>
</dbReference>
<dbReference type="AlphaFoldDB" id="A0A2K3MZP8"/>
<dbReference type="InterPro" id="IPR002156">
    <property type="entry name" value="RNaseH_domain"/>
</dbReference>
<dbReference type="Pfam" id="PF13456">
    <property type="entry name" value="RVT_3"/>
    <property type="match status" value="1"/>
</dbReference>
<dbReference type="Proteomes" id="UP000236291">
    <property type="component" value="Unassembled WGS sequence"/>
</dbReference>
<feature type="domain" description="RNase H type-1" evidence="1">
    <location>
        <begin position="172"/>
        <end position="218"/>
    </location>
</feature>
<dbReference type="EMBL" id="ASHM01014332">
    <property type="protein sequence ID" value="PNX96273.1"/>
    <property type="molecule type" value="Genomic_DNA"/>
</dbReference>
<sequence>MDVVKFKLHLRLNIYYGGLSKSAVLTDPYEITRKVCVPCQLLCPLCNQHNEDDWHVLFGCEVSIQAWQAAGLAQTILPRIQQTCNVADVIFDICSFKNKETAGSIAMLLWVLWNNRNNRVWNDMHEPGTTLRVKAQHRWAEWFSVSQVQHNRTQTEQHQQALDGRNQLKDGTAWMMGSFSIVEGESIALLEALKALEQRGTSHVIFEPDSKSVVDAIHHLRGANMVAHTLARAAISWSSLYLLVLLVNEMR</sequence>
<name>A0A2K3MZP8_TRIPR</name>
<comment type="caution">
    <text evidence="2">The sequence shown here is derived from an EMBL/GenBank/DDBJ whole genome shotgun (WGS) entry which is preliminary data.</text>
</comment>
<proteinExistence type="predicted"/>